<organism evidence="2 3">
    <name type="scientific">Methanobacterium congolense</name>
    <dbReference type="NCBI Taxonomy" id="118062"/>
    <lineage>
        <taxon>Archaea</taxon>
        <taxon>Methanobacteriati</taxon>
        <taxon>Methanobacteriota</taxon>
        <taxon>Methanomada group</taxon>
        <taxon>Methanobacteria</taxon>
        <taxon>Methanobacteriales</taxon>
        <taxon>Methanobacteriaceae</taxon>
        <taxon>Methanobacterium</taxon>
    </lineage>
</organism>
<name>A0A1D3KZG8_9EURY</name>
<dbReference type="PANTHER" id="PTHR34301:SF8">
    <property type="entry name" value="ATPASE DOMAIN-CONTAINING PROTEIN"/>
    <property type="match status" value="1"/>
</dbReference>
<dbReference type="STRING" id="118062.MCBB_0090"/>
<protein>
    <submittedName>
        <fullName evidence="2">Putative ATPase, AAA+ superfamily</fullName>
    </submittedName>
</protein>
<dbReference type="Gene3D" id="3.40.50.300">
    <property type="entry name" value="P-loop containing nucleotide triphosphate hydrolases"/>
    <property type="match status" value="1"/>
</dbReference>
<evidence type="ECO:0000259" key="1">
    <source>
        <dbReference type="Pfam" id="PF13191"/>
    </source>
</evidence>
<dbReference type="SUPFAM" id="SSF52540">
    <property type="entry name" value="P-loop containing nucleoside triphosphate hydrolases"/>
    <property type="match status" value="1"/>
</dbReference>
<dbReference type="KEGG" id="mcub:MCBB_0090"/>
<dbReference type="AlphaFoldDB" id="A0A1D3KZG8"/>
<feature type="domain" description="Orc1-like AAA ATPase" evidence="1">
    <location>
        <begin position="15"/>
        <end position="179"/>
    </location>
</feature>
<dbReference type="RefSeq" id="WP_071905760.1">
    <property type="nucleotide sequence ID" value="NZ_LT607756.1"/>
</dbReference>
<dbReference type="OrthoDB" id="132045at2157"/>
<evidence type="ECO:0000313" key="3">
    <source>
        <dbReference type="Proteomes" id="UP000094707"/>
    </source>
</evidence>
<dbReference type="Pfam" id="PF13191">
    <property type="entry name" value="AAA_16"/>
    <property type="match status" value="1"/>
</dbReference>
<dbReference type="EMBL" id="LT607756">
    <property type="protein sequence ID" value="SCG84678.1"/>
    <property type="molecule type" value="Genomic_DNA"/>
</dbReference>
<dbReference type="PANTHER" id="PTHR34301">
    <property type="entry name" value="DNA-BINDING PROTEIN-RELATED"/>
    <property type="match status" value="1"/>
</dbReference>
<dbReference type="InterPro" id="IPR027417">
    <property type="entry name" value="P-loop_NTPase"/>
</dbReference>
<sequence>MNPFRKRTGIFPSYFTGRADELNQLREIYESTKEGAAGHIIIYGPKGIGKTCLLIKFEKELNDIDEVYPVRIPLVEGNFDDIYSLIIDKCADALGISEGHFWDNINSLGVSLPGIGFNVSRERPATSPSIALEKILKSIYKELEGDNPVLILLFDDLQRIISDTGPHKVLSILQNALQELNLKEMNIMFVATGAHDIFSQIQDHLDSAVRIFEPYELKSLSLNELRDAIVIPSQEEGVEFTEEVINLIYELSEGIPYYMQVMAYNCFSDAAGGKVGIKEFKKSFPRSLSLLAQREFRGMHEKATNEERKILGLMAESDKEFLSYKEIKTGLNLTSEPSYWLKAMLEKNLIVKPFRGKYKLRDRIFKEYLRTL</sequence>
<proteinExistence type="predicted"/>
<evidence type="ECO:0000313" key="2">
    <source>
        <dbReference type="EMBL" id="SCG84678.1"/>
    </source>
</evidence>
<reference evidence="2 3" key="1">
    <citation type="submission" date="2016-08" db="EMBL/GenBank/DDBJ databases">
        <authorList>
            <person name="Seilhamer J.J."/>
        </authorList>
    </citation>
    <scope>NUCLEOTIDE SEQUENCE [LARGE SCALE GENOMIC DNA]</scope>
    <source>
        <strain evidence="2">Buetzberg</strain>
    </source>
</reference>
<dbReference type="InterPro" id="IPR041664">
    <property type="entry name" value="AAA_16"/>
</dbReference>
<gene>
    <name evidence="2" type="ORF">MCBB_0090</name>
</gene>
<accession>A0A1D3KZG8</accession>
<dbReference type="GeneID" id="30410956"/>
<dbReference type="Proteomes" id="UP000094707">
    <property type="component" value="Chromosome I"/>
</dbReference>
<keyword evidence="3" id="KW-1185">Reference proteome</keyword>
<dbReference type="PATRIC" id="fig|129848.4.peg.95"/>